<dbReference type="SUPFAM" id="SSF57850">
    <property type="entry name" value="RING/U-box"/>
    <property type="match status" value="1"/>
</dbReference>
<dbReference type="InterPro" id="IPR017907">
    <property type="entry name" value="Znf_RING_CS"/>
</dbReference>
<dbReference type="Pfam" id="PF13639">
    <property type="entry name" value="zf-RING_2"/>
    <property type="match status" value="1"/>
</dbReference>
<accession>A0A803VLJ2</accession>
<dbReference type="Gene3D" id="3.30.40.10">
    <property type="entry name" value="Zinc/RING finger domain, C3HC4 (zinc finger)"/>
    <property type="match status" value="1"/>
</dbReference>
<proteinExistence type="predicted"/>
<dbReference type="InterPro" id="IPR013083">
    <property type="entry name" value="Znf_RING/FYVE/PHD"/>
</dbReference>
<dbReference type="AlphaFoldDB" id="A0A803VLJ2"/>
<keyword evidence="3" id="KW-0862">Zinc</keyword>
<keyword evidence="2 4" id="KW-0863">Zinc-finger</keyword>
<evidence type="ECO:0000259" key="5">
    <source>
        <dbReference type="PROSITE" id="PS50089"/>
    </source>
</evidence>
<keyword evidence="7" id="KW-1185">Reference proteome</keyword>
<dbReference type="Ensembl" id="ENSFALT00000033613.1">
    <property type="protein sequence ID" value="ENSFALP00000023598.1"/>
    <property type="gene ID" value="ENSFALG00000027168.1"/>
</dbReference>
<evidence type="ECO:0000256" key="4">
    <source>
        <dbReference type="PROSITE-ProRule" id="PRU00175"/>
    </source>
</evidence>
<dbReference type="SMART" id="SM00184">
    <property type="entry name" value="RING"/>
    <property type="match status" value="1"/>
</dbReference>
<sequence>NVINSFFSCLPLRELPAWERWSWGSRVWEVVPLQQPGHSFLLSPEMCDTSKGEQLLILSYPHVLQRPNMTTEMGGNCAICQDTWDDVASTLPCGHHFCRGCILQWAEINPVCPLLHPEHTL</sequence>
<dbReference type="PROSITE" id="PS50089">
    <property type="entry name" value="ZF_RING_2"/>
    <property type="match status" value="1"/>
</dbReference>
<keyword evidence="1" id="KW-0479">Metal-binding</keyword>
<organism evidence="6 7">
    <name type="scientific">Ficedula albicollis</name>
    <name type="common">Collared flycatcher</name>
    <name type="synonym">Muscicapa albicollis</name>
    <dbReference type="NCBI Taxonomy" id="59894"/>
    <lineage>
        <taxon>Eukaryota</taxon>
        <taxon>Metazoa</taxon>
        <taxon>Chordata</taxon>
        <taxon>Craniata</taxon>
        <taxon>Vertebrata</taxon>
        <taxon>Euteleostomi</taxon>
        <taxon>Archelosauria</taxon>
        <taxon>Archosauria</taxon>
        <taxon>Dinosauria</taxon>
        <taxon>Saurischia</taxon>
        <taxon>Theropoda</taxon>
        <taxon>Coelurosauria</taxon>
        <taxon>Aves</taxon>
        <taxon>Neognathae</taxon>
        <taxon>Neoaves</taxon>
        <taxon>Telluraves</taxon>
        <taxon>Australaves</taxon>
        <taxon>Passeriformes</taxon>
        <taxon>Muscicapidae</taxon>
        <taxon>Ficedula</taxon>
    </lineage>
</organism>
<evidence type="ECO:0000256" key="2">
    <source>
        <dbReference type="ARBA" id="ARBA00022771"/>
    </source>
</evidence>
<reference evidence="6" key="2">
    <citation type="submission" date="2025-09" db="UniProtKB">
        <authorList>
            <consortium name="Ensembl"/>
        </authorList>
    </citation>
    <scope>IDENTIFICATION</scope>
</reference>
<dbReference type="GO" id="GO:0008270">
    <property type="term" value="F:zinc ion binding"/>
    <property type="evidence" value="ECO:0007669"/>
    <property type="project" value="UniProtKB-KW"/>
</dbReference>
<name>A0A803VLJ2_FICAL</name>
<evidence type="ECO:0000256" key="3">
    <source>
        <dbReference type="ARBA" id="ARBA00022833"/>
    </source>
</evidence>
<dbReference type="InterPro" id="IPR001841">
    <property type="entry name" value="Znf_RING"/>
</dbReference>
<dbReference type="PROSITE" id="PS00518">
    <property type="entry name" value="ZF_RING_1"/>
    <property type="match status" value="1"/>
</dbReference>
<dbReference type="Proteomes" id="UP000016665">
    <property type="component" value="Unplaced"/>
</dbReference>
<protein>
    <recommendedName>
        <fullName evidence="5">RING-type domain-containing protein</fullName>
    </recommendedName>
</protein>
<evidence type="ECO:0000256" key="1">
    <source>
        <dbReference type="ARBA" id="ARBA00022723"/>
    </source>
</evidence>
<evidence type="ECO:0000313" key="7">
    <source>
        <dbReference type="Proteomes" id="UP000016665"/>
    </source>
</evidence>
<feature type="domain" description="RING-type" evidence="5">
    <location>
        <begin position="77"/>
        <end position="116"/>
    </location>
</feature>
<evidence type="ECO:0000313" key="6">
    <source>
        <dbReference type="Ensembl" id="ENSFALP00000023598.1"/>
    </source>
</evidence>
<dbReference type="GeneTree" id="ENSGT01150000287045"/>
<reference evidence="6" key="1">
    <citation type="submission" date="2025-08" db="UniProtKB">
        <authorList>
            <consortium name="Ensembl"/>
        </authorList>
    </citation>
    <scope>IDENTIFICATION</scope>
</reference>